<dbReference type="InterPro" id="IPR006015">
    <property type="entry name" value="Universal_stress_UspA"/>
</dbReference>
<protein>
    <submittedName>
        <fullName evidence="2">Adenine nucleotide alpha hydrolases-like superfamily protein</fullName>
    </submittedName>
</protein>
<dbReference type="EMBL" id="AP019304">
    <property type="protein sequence ID" value="BBH10396.1"/>
    <property type="molecule type" value="Genomic_DNA"/>
</dbReference>
<feature type="domain" description="UspA" evidence="1">
    <location>
        <begin position="79"/>
        <end position="225"/>
    </location>
</feature>
<gene>
    <name evidence="2" type="ORF">Prudu_023171</name>
</gene>
<reference evidence="2" key="1">
    <citation type="journal article" date="2019" name="Science">
        <title>Mutation of a bHLH transcription factor allowed almond domestication.</title>
        <authorList>
            <person name="Sanchez-Perez R."/>
            <person name="Pavan S."/>
            <person name="Mazzeo R."/>
            <person name="Moldovan C."/>
            <person name="Aiese Cigliano R."/>
            <person name="Del Cueto J."/>
            <person name="Ricciardi F."/>
            <person name="Lotti C."/>
            <person name="Ricciardi L."/>
            <person name="Dicenta F."/>
            <person name="Lopez-Marques R.L."/>
            <person name="Lindberg Moller B."/>
        </authorList>
    </citation>
    <scope>NUCLEOTIDE SEQUENCE</scope>
</reference>
<evidence type="ECO:0000313" key="2">
    <source>
        <dbReference type="EMBL" id="BBH10396.1"/>
    </source>
</evidence>
<dbReference type="PANTHER" id="PTHR46553">
    <property type="entry name" value="ADENINE NUCLEOTIDE ALPHA HYDROLASES-LIKE SUPERFAMILY PROTEIN"/>
    <property type="match status" value="1"/>
</dbReference>
<name>A0A4Y1S383_PRUDU</name>
<dbReference type="AlphaFoldDB" id="A0A4Y1S383"/>
<dbReference type="GO" id="GO:0016787">
    <property type="term" value="F:hydrolase activity"/>
    <property type="evidence" value="ECO:0007669"/>
    <property type="project" value="UniProtKB-KW"/>
</dbReference>
<dbReference type="InterPro" id="IPR014729">
    <property type="entry name" value="Rossmann-like_a/b/a_fold"/>
</dbReference>
<keyword evidence="2" id="KW-0378">Hydrolase</keyword>
<accession>A0A4Y1S383</accession>
<proteinExistence type="predicted"/>
<dbReference type="CDD" id="cd23659">
    <property type="entry name" value="USP_At3g01520-like"/>
    <property type="match status" value="1"/>
</dbReference>
<dbReference type="Gene3D" id="3.40.50.620">
    <property type="entry name" value="HUPs"/>
    <property type="match status" value="1"/>
</dbReference>
<dbReference type="SUPFAM" id="SSF52402">
    <property type="entry name" value="Adenine nucleotide alpha hydrolases-like"/>
    <property type="match status" value="1"/>
</dbReference>
<dbReference type="InterPro" id="IPR006016">
    <property type="entry name" value="UspA"/>
</dbReference>
<sequence length="231" mass="25263">MIYIHVPNDAVPLTSCQNNNNAKLVTESIPTIQQTDTFNQKKLLQTAILLTERQTTRKRRRERRKTRALMATTGEKQVMVIGADESEQSTYALEWTLDHFFAPFGPTSPFKLVIVHAKSMPSSVVGLAGPGAAEVLPIVDADLKRMAARVADKAKQLCATKSVTDVTVELVEGDARNVLCDAVDRHHASVLVVGSHGYGAIKRAVLGSVSDYCAHHAHCSVMIVKKPKTKH</sequence>
<dbReference type="PANTHER" id="PTHR46553:SF3">
    <property type="entry name" value="ADENINE NUCLEOTIDE ALPHA HYDROLASES-LIKE SUPERFAMILY PROTEIN"/>
    <property type="match status" value="1"/>
</dbReference>
<dbReference type="Pfam" id="PF00582">
    <property type="entry name" value="Usp"/>
    <property type="match status" value="1"/>
</dbReference>
<dbReference type="PRINTS" id="PR01438">
    <property type="entry name" value="UNVRSLSTRESS"/>
</dbReference>
<organism evidence="2">
    <name type="scientific">Prunus dulcis</name>
    <name type="common">Almond</name>
    <name type="synonym">Amygdalus dulcis</name>
    <dbReference type="NCBI Taxonomy" id="3755"/>
    <lineage>
        <taxon>Eukaryota</taxon>
        <taxon>Viridiplantae</taxon>
        <taxon>Streptophyta</taxon>
        <taxon>Embryophyta</taxon>
        <taxon>Tracheophyta</taxon>
        <taxon>Spermatophyta</taxon>
        <taxon>Magnoliopsida</taxon>
        <taxon>eudicotyledons</taxon>
        <taxon>Gunneridae</taxon>
        <taxon>Pentapetalae</taxon>
        <taxon>rosids</taxon>
        <taxon>fabids</taxon>
        <taxon>Rosales</taxon>
        <taxon>Rosaceae</taxon>
        <taxon>Amygdaloideae</taxon>
        <taxon>Amygdaleae</taxon>
        <taxon>Prunus</taxon>
    </lineage>
</organism>
<evidence type="ECO:0000259" key="1">
    <source>
        <dbReference type="Pfam" id="PF00582"/>
    </source>
</evidence>